<keyword evidence="2" id="KW-1185">Reference proteome</keyword>
<sequence length="128" mass="14565">MSGSIVLTEEESPGPYCRRQYQKYHFLRGASKDPQENTECSDIKQLNSFLLAACEDDSEAWGGKKEGGLLVNVLLECIEKAYFTGFTLRNLLFQTHHLLQRKAIRVLKARPGIKIQQLRVHQEGGQML</sequence>
<proteinExistence type="predicted"/>
<reference evidence="1 2" key="1">
    <citation type="submission" date="2014-06" db="EMBL/GenBank/DDBJ databases">
        <title>Evolutionary Origins and Diversification of the Mycorrhizal Mutualists.</title>
        <authorList>
            <consortium name="DOE Joint Genome Institute"/>
            <consortium name="Mycorrhizal Genomics Consortium"/>
            <person name="Kohler A."/>
            <person name="Kuo A."/>
            <person name="Nagy L.G."/>
            <person name="Floudas D."/>
            <person name="Copeland A."/>
            <person name="Barry K.W."/>
            <person name="Cichocki N."/>
            <person name="Veneault-Fourrey C."/>
            <person name="LaButti K."/>
            <person name="Lindquist E.A."/>
            <person name="Lipzen A."/>
            <person name="Lundell T."/>
            <person name="Morin E."/>
            <person name="Murat C."/>
            <person name="Riley R."/>
            <person name="Ohm R."/>
            <person name="Sun H."/>
            <person name="Tunlid A."/>
            <person name="Henrissat B."/>
            <person name="Grigoriev I.V."/>
            <person name="Hibbett D.S."/>
            <person name="Martin F."/>
        </authorList>
    </citation>
    <scope>NUCLEOTIDE SEQUENCE [LARGE SCALE GENOMIC DNA]</scope>
    <source>
        <strain evidence="1 2">SS14</strain>
    </source>
</reference>
<evidence type="ECO:0000313" key="1">
    <source>
        <dbReference type="EMBL" id="KIJ27265.1"/>
    </source>
</evidence>
<organism evidence="1 2">
    <name type="scientific">Sphaerobolus stellatus (strain SS14)</name>
    <dbReference type="NCBI Taxonomy" id="990650"/>
    <lineage>
        <taxon>Eukaryota</taxon>
        <taxon>Fungi</taxon>
        <taxon>Dikarya</taxon>
        <taxon>Basidiomycota</taxon>
        <taxon>Agaricomycotina</taxon>
        <taxon>Agaricomycetes</taxon>
        <taxon>Phallomycetidae</taxon>
        <taxon>Geastrales</taxon>
        <taxon>Sphaerobolaceae</taxon>
        <taxon>Sphaerobolus</taxon>
    </lineage>
</organism>
<dbReference type="HOGENOM" id="CLU_1960969_0_0_1"/>
<accession>A0A0C9UPI6</accession>
<protein>
    <submittedName>
        <fullName evidence="1">Uncharacterized protein</fullName>
    </submittedName>
</protein>
<dbReference type="Proteomes" id="UP000054279">
    <property type="component" value="Unassembled WGS sequence"/>
</dbReference>
<name>A0A0C9UPI6_SPHS4</name>
<gene>
    <name evidence="1" type="ORF">M422DRAFT_271582</name>
</gene>
<dbReference type="AlphaFoldDB" id="A0A0C9UPI6"/>
<dbReference type="EMBL" id="KN837341">
    <property type="protein sequence ID" value="KIJ27265.1"/>
    <property type="molecule type" value="Genomic_DNA"/>
</dbReference>
<evidence type="ECO:0000313" key="2">
    <source>
        <dbReference type="Proteomes" id="UP000054279"/>
    </source>
</evidence>